<proteinExistence type="predicted"/>
<dbReference type="Proteomes" id="UP000076563">
    <property type="component" value="Unassembled WGS sequence"/>
</dbReference>
<evidence type="ECO:0000313" key="1">
    <source>
        <dbReference type="EMBL" id="KZE74273.1"/>
    </source>
</evidence>
<evidence type="ECO:0000313" key="2">
    <source>
        <dbReference type="Proteomes" id="UP000076563"/>
    </source>
</evidence>
<sequence length="65" mass="7279">MGKSLDQAVEAIADAQTGELERLKEFGFEIVTMCRIGNGYGVSGGAVDYYQEMIRRSLNIYLWTL</sequence>
<name>A0A163V3B2_9BACL</name>
<dbReference type="AlphaFoldDB" id="A0A163V3B2"/>
<organism evidence="1 2">
    <name type="scientific">Paenibacillus elgii</name>
    <dbReference type="NCBI Taxonomy" id="189691"/>
    <lineage>
        <taxon>Bacteria</taxon>
        <taxon>Bacillati</taxon>
        <taxon>Bacillota</taxon>
        <taxon>Bacilli</taxon>
        <taxon>Bacillales</taxon>
        <taxon>Paenibacillaceae</taxon>
        <taxon>Paenibacillus</taxon>
    </lineage>
</organism>
<reference evidence="2" key="1">
    <citation type="submission" date="2016-01" db="EMBL/GenBank/DDBJ databases">
        <title>Draft genome of Chromobacterium sp. F49.</title>
        <authorList>
            <person name="Hong K.W."/>
        </authorList>
    </citation>
    <scope>NUCLEOTIDE SEQUENCE [LARGE SCALE GENOMIC DNA]</scope>
    <source>
        <strain evidence="2">M63</strain>
    </source>
</reference>
<keyword evidence="2" id="KW-1185">Reference proteome</keyword>
<accession>A0A163V3B2</accession>
<gene>
    <name evidence="1" type="ORF">AV654_30345</name>
</gene>
<protein>
    <submittedName>
        <fullName evidence="1">Uncharacterized protein</fullName>
    </submittedName>
</protein>
<dbReference type="EMBL" id="LQRA01000081">
    <property type="protein sequence ID" value="KZE74273.1"/>
    <property type="molecule type" value="Genomic_DNA"/>
</dbReference>
<comment type="caution">
    <text evidence="1">The sequence shown here is derived from an EMBL/GenBank/DDBJ whole genome shotgun (WGS) entry which is preliminary data.</text>
</comment>